<dbReference type="EMBL" id="PYMJ01000004">
    <property type="protein sequence ID" value="PSU50300.1"/>
    <property type="molecule type" value="Genomic_DNA"/>
</dbReference>
<name>A0A2T3JMX3_9GAMM</name>
<dbReference type="InterPro" id="IPR012340">
    <property type="entry name" value="NA-bd_OB-fold"/>
</dbReference>
<dbReference type="InterPro" id="IPR013185">
    <property type="entry name" value="Transl_elong_KOW-like"/>
</dbReference>
<dbReference type="GO" id="GO:0043043">
    <property type="term" value="P:peptide biosynthetic process"/>
    <property type="evidence" value="ECO:0007669"/>
    <property type="project" value="InterPro"/>
</dbReference>
<evidence type="ECO:0000313" key="5">
    <source>
        <dbReference type="EMBL" id="PSU50300.1"/>
    </source>
</evidence>
<dbReference type="InterPro" id="IPR013852">
    <property type="entry name" value="Transl_elong_P/YeiP_CS"/>
</dbReference>
<accession>A0A2T3JMX3</accession>
<reference evidence="5 6" key="1">
    <citation type="submission" date="2018-01" db="EMBL/GenBank/DDBJ databases">
        <title>Whole genome sequencing of Histamine producing bacteria.</title>
        <authorList>
            <person name="Butler K."/>
        </authorList>
    </citation>
    <scope>NUCLEOTIDE SEQUENCE [LARGE SCALE GENOMIC DNA]</scope>
    <source>
        <strain evidence="5 6">JCM 12947</strain>
    </source>
</reference>
<dbReference type="Gene3D" id="2.30.30.30">
    <property type="match status" value="1"/>
</dbReference>
<proteinExistence type="inferred from homology"/>
<dbReference type="InterPro" id="IPR020599">
    <property type="entry name" value="Transl_elong_fac_P/YeiP"/>
</dbReference>
<dbReference type="NCBIfam" id="TIGR02178">
    <property type="entry name" value="yeiP"/>
    <property type="match status" value="1"/>
</dbReference>
<dbReference type="CDD" id="cd05794">
    <property type="entry name" value="S1_EF-P_repeat_2"/>
    <property type="match status" value="1"/>
</dbReference>
<dbReference type="GO" id="GO:0005829">
    <property type="term" value="C:cytosol"/>
    <property type="evidence" value="ECO:0007669"/>
    <property type="project" value="UniProtKB-ARBA"/>
</dbReference>
<dbReference type="InterPro" id="IPR008991">
    <property type="entry name" value="Translation_prot_SH3-like_sf"/>
</dbReference>
<feature type="domain" description="Elongation factor P C-terminal" evidence="3">
    <location>
        <begin position="132"/>
        <end position="187"/>
    </location>
</feature>
<dbReference type="PANTHER" id="PTHR30053:SF14">
    <property type="entry name" value="TRANSLATION ELONGATION FACTOR KOW-LIKE DOMAIN-CONTAINING PROTEIN"/>
    <property type="match status" value="1"/>
</dbReference>
<dbReference type="AlphaFoldDB" id="A0A2T3JMX3"/>
<gene>
    <name evidence="5" type="ORF">C9J12_06095</name>
</gene>
<dbReference type="FunFam" id="2.40.50.140:FF:000004">
    <property type="entry name" value="Elongation factor P"/>
    <property type="match status" value="1"/>
</dbReference>
<keyword evidence="5" id="KW-0251">Elongation factor</keyword>
<dbReference type="InterPro" id="IPR015365">
    <property type="entry name" value="Elong-fact-P_C"/>
</dbReference>
<evidence type="ECO:0000259" key="3">
    <source>
        <dbReference type="SMART" id="SM00841"/>
    </source>
</evidence>
<comment type="caution">
    <text evidence="5">The sequence shown here is derived from an EMBL/GenBank/DDBJ whole genome shotgun (WGS) entry which is preliminary data.</text>
</comment>
<keyword evidence="6" id="KW-1185">Reference proteome</keyword>
<evidence type="ECO:0000259" key="4">
    <source>
        <dbReference type="SMART" id="SM01185"/>
    </source>
</evidence>
<comment type="similarity">
    <text evidence="1 2">Belongs to the elongation factor P family.</text>
</comment>
<dbReference type="InterPro" id="IPR014722">
    <property type="entry name" value="Rib_uL2_dom2"/>
</dbReference>
<dbReference type="NCBIfam" id="NF001810">
    <property type="entry name" value="PRK00529.1"/>
    <property type="match status" value="1"/>
</dbReference>
<dbReference type="PIRSF" id="PIRSF005901">
    <property type="entry name" value="EF-P"/>
    <property type="match status" value="1"/>
</dbReference>
<dbReference type="SUPFAM" id="SSF50249">
    <property type="entry name" value="Nucleic acid-binding proteins"/>
    <property type="match status" value="2"/>
</dbReference>
<keyword evidence="5" id="KW-0648">Protein biosynthesis</keyword>
<dbReference type="Pfam" id="PF01132">
    <property type="entry name" value="EFP"/>
    <property type="match status" value="1"/>
</dbReference>
<sequence>MPKASEIKKFAAIEHNGKVFLVKDIKKLTPSGRAGASLYRMRLYDVATGSKTDESFKADEMITLADFRRHSVMFSYIDGDEYVFMDSEDYTPYNFNKESIAEELLFITEDTQGLQVLTVDDLPVAIELPATVDMVISETDPSIKGASASARTKPAIMSTGLSVQVPEYIASGEKIKINTAEQKFMSRADSK</sequence>
<evidence type="ECO:0000256" key="2">
    <source>
        <dbReference type="HAMAP-Rule" id="MF_00646"/>
    </source>
</evidence>
<dbReference type="Gene3D" id="2.40.50.140">
    <property type="entry name" value="Nucleic acid-binding proteins"/>
    <property type="match status" value="2"/>
</dbReference>
<dbReference type="HAMAP" id="MF_00646">
    <property type="entry name" value="EFP"/>
    <property type="match status" value="1"/>
</dbReference>
<dbReference type="SUPFAM" id="SSF50104">
    <property type="entry name" value="Translation proteins SH3-like domain"/>
    <property type="match status" value="1"/>
</dbReference>
<dbReference type="RefSeq" id="WP_107241908.1">
    <property type="nucleotide sequence ID" value="NZ_JAKJUA010000086.1"/>
</dbReference>
<dbReference type="PROSITE" id="PS01275">
    <property type="entry name" value="EFP"/>
    <property type="match status" value="1"/>
</dbReference>
<dbReference type="SMART" id="SM00841">
    <property type="entry name" value="Elong-fact-P_C"/>
    <property type="match status" value="1"/>
</dbReference>
<dbReference type="Proteomes" id="UP000240987">
    <property type="component" value="Unassembled WGS sequence"/>
</dbReference>
<dbReference type="GO" id="GO:0003746">
    <property type="term" value="F:translation elongation factor activity"/>
    <property type="evidence" value="ECO:0007669"/>
    <property type="project" value="UniProtKB-UniRule"/>
</dbReference>
<protein>
    <recommendedName>
        <fullName evidence="2">Elongation factor P-like protein</fullName>
    </recommendedName>
</protein>
<dbReference type="NCBIfam" id="NF003392">
    <property type="entry name" value="PRK04542.1"/>
    <property type="match status" value="1"/>
</dbReference>
<evidence type="ECO:0000256" key="1">
    <source>
        <dbReference type="ARBA" id="ARBA00009479"/>
    </source>
</evidence>
<feature type="domain" description="Translation elongation factor P/YeiP central" evidence="4">
    <location>
        <begin position="69"/>
        <end position="124"/>
    </location>
</feature>
<dbReference type="PANTHER" id="PTHR30053">
    <property type="entry name" value="ELONGATION FACTOR P"/>
    <property type="match status" value="1"/>
</dbReference>
<dbReference type="SMART" id="SM01185">
    <property type="entry name" value="EFP"/>
    <property type="match status" value="1"/>
</dbReference>
<organism evidence="5 6">
    <name type="scientific">Photobacterium frigidiphilum</name>
    <dbReference type="NCBI Taxonomy" id="264736"/>
    <lineage>
        <taxon>Bacteria</taxon>
        <taxon>Pseudomonadati</taxon>
        <taxon>Pseudomonadota</taxon>
        <taxon>Gammaproteobacteria</taxon>
        <taxon>Vibrionales</taxon>
        <taxon>Vibrionaceae</taxon>
        <taxon>Photobacterium</taxon>
    </lineage>
</organism>
<dbReference type="InterPro" id="IPR001059">
    <property type="entry name" value="Transl_elong_P/YeiP_cen"/>
</dbReference>
<dbReference type="Pfam" id="PF08207">
    <property type="entry name" value="EFP_N"/>
    <property type="match status" value="1"/>
</dbReference>
<evidence type="ECO:0000313" key="6">
    <source>
        <dbReference type="Proteomes" id="UP000240987"/>
    </source>
</evidence>
<dbReference type="CDD" id="cd04470">
    <property type="entry name" value="S1_EF-P_repeat_1"/>
    <property type="match status" value="1"/>
</dbReference>
<dbReference type="OrthoDB" id="5599402at2"/>
<dbReference type="InterPro" id="IPR011897">
    <property type="entry name" value="Transl_elong_p-like_YeiP"/>
</dbReference>
<dbReference type="Pfam" id="PF09285">
    <property type="entry name" value="Elong-fact-P_C"/>
    <property type="match status" value="1"/>
</dbReference>